<accession>A0ABV5LAV6</accession>
<name>A0ABV5LAV6_9ACTN</name>
<proteinExistence type="predicted"/>
<dbReference type="Proteomes" id="UP001589753">
    <property type="component" value="Unassembled WGS sequence"/>
</dbReference>
<keyword evidence="2" id="KW-1185">Reference proteome</keyword>
<protein>
    <submittedName>
        <fullName evidence="1">Uncharacterized protein</fullName>
    </submittedName>
</protein>
<comment type="caution">
    <text evidence="1">The sequence shown here is derived from an EMBL/GenBank/DDBJ whole genome shotgun (WGS) entry which is preliminary data.</text>
</comment>
<sequence>MGDGVQWMVGAVTSSGWMLDVHFARGIDAEELAVRMGARREAAAGPMTDAETEDLDVDGYPGRGPGSAVVRVGEHAGWAFAVLYGRYHDRLGEVSRDGVEAVHYHHNSEHPPTTVLYARDGRTVCGYGLGEERVRWGEERDRFLPDLVAAGILNPDGDTYRETGDYDRVERKRLGLAVFEERLGLSLPRTVLTEDRLPVYAVMGSPADDFEEISSWAGADGRPLPDRRLGLIPAGLRRDYERATAPRWRERGAHHRVAVPTLRAEAVLKAPGPGTEH</sequence>
<evidence type="ECO:0000313" key="1">
    <source>
        <dbReference type="EMBL" id="MFB9348041.1"/>
    </source>
</evidence>
<evidence type="ECO:0000313" key="2">
    <source>
        <dbReference type="Proteomes" id="UP001589753"/>
    </source>
</evidence>
<gene>
    <name evidence="1" type="ORF">ACFFUA_11300</name>
</gene>
<reference evidence="1 2" key="1">
    <citation type="submission" date="2024-09" db="EMBL/GenBank/DDBJ databases">
        <authorList>
            <person name="Sun Q."/>
            <person name="Mori K."/>
        </authorList>
    </citation>
    <scope>NUCLEOTIDE SEQUENCE [LARGE SCALE GENOMIC DNA]</scope>
    <source>
        <strain evidence="1 2">JCM 9767</strain>
    </source>
</reference>
<dbReference type="RefSeq" id="WP_234392602.1">
    <property type="nucleotide sequence ID" value="NZ_JBHMDI010000021.1"/>
</dbReference>
<organism evidence="1 2">
    <name type="scientific">Streptomyces heliomycini</name>
    <dbReference type="NCBI Taxonomy" id="284032"/>
    <lineage>
        <taxon>Bacteria</taxon>
        <taxon>Bacillati</taxon>
        <taxon>Actinomycetota</taxon>
        <taxon>Actinomycetes</taxon>
        <taxon>Kitasatosporales</taxon>
        <taxon>Streptomycetaceae</taxon>
        <taxon>Streptomyces</taxon>
    </lineage>
</organism>
<dbReference type="EMBL" id="JBHMDI010000021">
    <property type="protein sequence ID" value="MFB9348041.1"/>
    <property type="molecule type" value="Genomic_DNA"/>
</dbReference>